<dbReference type="EMBL" id="BPLR01020360">
    <property type="protein sequence ID" value="GIX77843.1"/>
    <property type="molecule type" value="Genomic_DNA"/>
</dbReference>
<evidence type="ECO:0000313" key="2">
    <source>
        <dbReference type="EMBL" id="GIX77843.1"/>
    </source>
</evidence>
<evidence type="ECO:0000313" key="3">
    <source>
        <dbReference type="Proteomes" id="UP001054945"/>
    </source>
</evidence>
<evidence type="ECO:0000256" key="1">
    <source>
        <dbReference type="SAM" id="MobiDB-lite"/>
    </source>
</evidence>
<keyword evidence="3" id="KW-1185">Reference proteome</keyword>
<reference evidence="2 3" key="1">
    <citation type="submission" date="2021-06" db="EMBL/GenBank/DDBJ databases">
        <title>Caerostris extrusa draft genome.</title>
        <authorList>
            <person name="Kono N."/>
            <person name="Arakawa K."/>
        </authorList>
    </citation>
    <scope>NUCLEOTIDE SEQUENCE [LARGE SCALE GENOMIC DNA]</scope>
</reference>
<feature type="region of interest" description="Disordered" evidence="1">
    <location>
        <begin position="49"/>
        <end position="115"/>
    </location>
</feature>
<evidence type="ECO:0008006" key="4">
    <source>
        <dbReference type="Google" id="ProtNLM"/>
    </source>
</evidence>
<sequence length="115" mass="12865">MRSQRDVHRFITLDGQRHIQNELQERRHVISRLCCPCCFREKIPPCRHARVGPGADGAGRARGPGVRRRRSLEAAGWLGAHPLLRQGGQGGDSTAHQERALRGQRIRGKLSDTVC</sequence>
<dbReference type="Proteomes" id="UP001054945">
    <property type="component" value="Unassembled WGS sequence"/>
</dbReference>
<name>A0AAV4N022_CAEEX</name>
<proteinExistence type="predicted"/>
<protein>
    <recommendedName>
        <fullName evidence="4">SWIM-type domain-containing protein</fullName>
    </recommendedName>
</protein>
<gene>
    <name evidence="2" type="ORF">CEXT_107161</name>
</gene>
<comment type="caution">
    <text evidence="2">The sequence shown here is derived from an EMBL/GenBank/DDBJ whole genome shotgun (WGS) entry which is preliminary data.</text>
</comment>
<dbReference type="AlphaFoldDB" id="A0AAV4N022"/>
<organism evidence="2 3">
    <name type="scientific">Caerostris extrusa</name>
    <name type="common">Bark spider</name>
    <name type="synonym">Caerostris bankana</name>
    <dbReference type="NCBI Taxonomy" id="172846"/>
    <lineage>
        <taxon>Eukaryota</taxon>
        <taxon>Metazoa</taxon>
        <taxon>Ecdysozoa</taxon>
        <taxon>Arthropoda</taxon>
        <taxon>Chelicerata</taxon>
        <taxon>Arachnida</taxon>
        <taxon>Araneae</taxon>
        <taxon>Araneomorphae</taxon>
        <taxon>Entelegynae</taxon>
        <taxon>Araneoidea</taxon>
        <taxon>Araneidae</taxon>
        <taxon>Caerostris</taxon>
    </lineage>
</organism>
<accession>A0AAV4N022</accession>